<evidence type="ECO:0000313" key="2">
    <source>
        <dbReference type="Proteomes" id="UP000225433"/>
    </source>
</evidence>
<dbReference type="RefSeq" id="WP_145957504.1">
    <property type="nucleotide sequence ID" value="NZ_CAWNQJ010000041.1"/>
</dbReference>
<organism evidence="1 2">
    <name type="scientific">Xenorhabdus hominickii</name>
    <dbReference type="NCBI Taxonomy" id="351679"/>
    <lineage>
        <taxon>Bacteria</taxon>
        <taxon>Pseudomonadati</taxon>
        <taxon>Pseudomonadota</taxon>
        <taxon>Gammaproteobacteria</taxon>
        <taxon>Enterobacterales</taxon>
        <taxon>Morganellaceae</taxon>
        <taxon>Xenorhabdus</taxon>
    </lineage>
</organism>
<name>A0A2G0PXG4_XENHO</name>
<dbReference type="Proteomes" id="UP000225433">
    <property type="component" value="Unassembled WGS sequence"/>
</dbReference>
<protein>
    <submittedName>
        <fullName evidence="1">Uncharacterized protein</fullName>
    </submittedName>
</protein>
<gene>
    <name evidence="1" type="ORF">Xhom_04847</name>
</gene>
<comment type="caution">
    <text evidence="1">The sequence shown here is derived from an EMBL/GenBank/DDBJ whole genome shotgun (WGS) entry which is preliminary data.</text>
</comment>
<proteinExistence type="predicted"/>
<dbReference type="EMBL" id="NJAI01000015">
    <property type="protein sequence ID" value="PHM51649.1"/>
    <property type="molecule type" value="Genomic_DNA"/>
</dbReference>
<accession>A0A2G0PXG4</accession>
<evidence type="ECO:0000313" key="1">
    <source>
        <dbReference type="EMBL" id="PHM51649.1"/>
    </source>
</evidence>
<reference evidence="1 2" key="1">
    <citation type="journal article" date="2017" name="Nat. Microbiol.">
        <title>Natural product diversity associated with the nematode symbionts Photorhabdus and Xenorhabdus.</title>
        <authorList>
            <person name="Tobias N.J."/>
            <person name="Wolff H."/>
            <person name="Djahanschiri B."/>
            <person name="Grundmann F."/>
            <person name="Kronenwerth M."/>
            <person name="Shi Y.M."/>
            <person name="Simonyi S."/>
            <person name="Grun P."/>
            <person name="Shapiro-Ilan D."/>
            <person name="Pidot S.J."/>
            <person name="Stinear T.P."/>
            <person name="Ebersberger I."/>
            <person name="Bode H.B."/>
        </authorList>
    </citation>
    <scope>NUCLEOTIDE SEQUENCE [LARGE SCALE GENOMIC DNA]</scope>
    <source>
        <strain evidence="1 2">DSM 17903</strain>
    </source>
</reference>
<dbReference type="AlphaFoldDB" id="A0A2G0PXG4"/>
<sequence>MEKQNSFDCPSTLMPFFLFVTYKVRGGIDKYWFMRPETRPYGNAGSVHFFDHPAKPFSP</sequence>